<dbReference type="EMBL" id="CADCXU010024137">
    <property type="protein sequence ID" value="CAB0011414.1"/>
    <property type="molecule type" value="Genomic_DNA"/>
</dbReference>
<protein>
    <recommendedName>
        <fullName evidence="2">Glutamine amidotransferase domain-containing protein</fullName>
    </recommendedName>
</protein>
<accession>A0A6H5H628</accession>
<dbReference type="GO" id="GO:0034722">
    <property type="term" value="F:gamma-glutamyl-peptidase activity"/>
    <property type="evidence" value="ECO:0007669"/>
    <property type="project" value="TreeGrafter"/>
</dbReference>
<dbReference type="GO" id="GO:0005773">
    <property type="term" value="C:vacuole"/>
    <property type="evidence" value="ECO:0007669"/>
    <property type="project" value="TreeGrafter"/>
</dbReference>
<feature type="active site" description="Proton donor" evidence="1">
    <location>
        <position position="99"/>
    </location>
</feature>
<dbReference type="Gene3D" id="3.40.50.880">
    <property type="match status" value="1"/>
</dbReference>
<feature type="domain" description="Glutamine amidotransferase" evidence="2">
    <location>
        <begin position="59"/>
        <end position="104"/>
    </location>
</feature>
<dbReference type="Proteomes" id="UP000479000">
    <property type="component" value="Unassembled WGS sequence"/>
</dbReference>
<dbReference type="PANTHER" id="PTHR11315">
    <property type="entry name" value="PROTEASE FAMILY C26 GAMMA-GLUTAMYL HYDROLASE"/>
    <property type="match status" value="1"/>
</dbReference>
<gene>
    <name evidence="3" type="ORF">NTEN_LOCUS16367</name>
</gene>
<organism evidence="3 4">
    <name type="scientific">Nesidiocoris tenuis</name>
    <dbReference type="NCBI Taxonomy" id="355587"/>
    <lineage>
        <taxon>Eukaryota</taxon>
        <taxon>Metazoa</taxon>
        <taxon>Ecdysozoa</taxon>
        <taxon>Arthropoda</taxon>
        <taxon>Hexapoda</taxon>
        <taxon>Insecta</taxon>
        <taxon>Pterygota</taxon>
        <taxon>Neoptera</taxon>
        <taxon>Paraneoptera</taxon>
        <taxon>Hemiptera</taxon>
        <taxon>Heteroptera</taxon>
        <taxon>Panheteroptera</taxon>
        <taxon>Cimicomorpha</taxon>
        <taxon>Miridae</taxon>
        <taxon>Dicyphina</taxon>
        <taxon>Nesidiocoris</taxon>
    </lineage>
</organism>
<dbReference type="GO" id="GO:0046900">
    <property type="term" value="P:tetrahydrofolylpolyglutamate metabolic process"/>
    <property type="evidence" value="ECO:0007669"/>
    <property type="project" value="TreeGrafter"/>
</dbReference>
<evidence type="ECO:0000313" key="4">
    <source>
        <dbReference type="Proteomes" id="UP000479000"/>
    </source>
</evidence>
<name>A0A6H5H628_9HEMI</name>
<keyword evidence="4" id="KW-1185">Reference proteome</keyword>
<dbReference type="AlphaFoldDB" id="A0A6H5H628"/>
<evidence type="ECO:0000259" key="2">
    <source>
        <dbReference type="Pfam" id="PF00117"/>
    </source>
</evidence>
<evidence type="ECO:0000256" key="1">
    <source>
        <dbReference type="PIRSR" id="PIRSR615527-1"/>
    </source>
</evidence>
<dbReference type="Pfam" id="PF00117">
    <property type="entry name" value="GATase"/>
    <property type="match status" value="1"/>
</dbReference>
<evidence type="ECO:0000313" key="3">
    <source>
        <dbReference type="EMBL" id="CAB0011414.1"/>
    </source>
</evidence>
<dbReference type="InterPro" id="IPR015527">
    <property type="entry name" value="Pept_C26_g-glut_hydrolase"/>
</dbReference>
<reference evidence="3 4" key="1">
    <citation type="submission" date="2020-02" db="EMBL/GenBank/DDBJ databases">
        <authorList>
            <person name="Ferguson B K."/>
        </authorList>
    </citation>
    <scope>NUCLEOTIDE SEQUENCE [LARGE SCALE GENOMIC DNA]</scope>
</reference>
<dbReference type="SUPFAM" id="SSF52317">
    <property type="entry name" value="Class I glutamine amidotransferase-like"/>
    <property type="match status" value="1"/>
</dbReference>
<dbReference type="InterPro" id="IPR029062">
    <property type="entry name" value="Class_I_gatase-like"/>
</dbReference>
<dbReference type="PANTHER" id="PTHR11315:SF0">
    <property type="entry name" value="FOLATE GAMMA-GLUTAMYL HYDROLASE"/>
    <property type="match status" value="1"/>
</dbReference>
<proteinExistence type="predicted"/>
<dbReference type="InterPro" id="IPR017926">
    <property type="entry name" value="GATASE"/>
</dbReference>
<dbReference type="OrthoDB" id="64220at2759"/>
<sequence>MPMLITLRNKKNLLENRPGFSTRIGLMVYSASFYFRGARIENVPTIPNKDRFCLNAETVEAETALQVWKILSVNNDQNGTEFVSSMEHNAYPFVGVQFHPEKSLYSTSSVFRIENDYSSNIANRWFYDWIVQESWKNNNSFPLGELDKLVMQNYCPQFTVRPNWSHTCLIPFSTSIVDPLENRRGESAWEIDNQNHGNIFEVPTVGQLQVKSRTFWAAFRSKLVIRSCSSRSVSILTGAEVLVRNCANVLSHARDGELGGLAAPPMVPLNHSRQRRRYSLWEHRCSLIRPAEARFENSEQLEAVSKGNGASISRRSHRDHTLHFGQHWIIQRFRYISIQK</sequence>